<keyword evidence="2" id="KW-1185">Reference proteome</keyword>
<evidence type="ECO:0000313" key="1">
    <source>
        <dbReference type="EMBL" id="CAD7635082.1"/>
    </source>
</evidence>
<reference evidence="1" key="1">
    <citation type="submission" date="2020-11" db="EMBL/GenBank/DDBJ databases">
        <authorList>
            <person name="Tran Van P."/>
        </authorList>
    </citation>
    <scope>NUCLEOTIDE SEQUENCE</scope>
</reference>
<sequence>MYTIVHQPADDYTDKCCQQTGYAPFTETPGEYSHQYYKCKWEPMEHQWLLNMMTCPGNINLTAHFMPSKARSANDVSVNERSISCKSIGRFGDAIVHTVKARSATISIELCIISTAAKFGKSLSACVAIVLHLVMTRYG</sequence>
<name>A0A7R9L509_9ACAR</name>
<organism evidence="1">
    <name type="scientific">Medioppia subpectinata</name>
    <dbReference type="NCBI Taxonomy" id="1979941"/>
    <lineage>
        <taxon>Eukaryota</taxon>
        <taxon>Metazoa</taxon>
        <taxon>Ecdysozoa</taxon>
        <taxon>Arthropoda</taxon>
        <taxon>Chelicerata</taxon>
        <taxon>Arachnida</taxon>
        <taxon>Acari</taxon>
        <taxon>Acariformes</taxon>
        <taxon>Sarcoptiformes</taxon>
        <taxon>Oribatida</taxon>
        <taxon>Brachypylina</taxon>
        <taxon>Oppioidea</taxon>
        <taxon>Oppiidae</taxon>
        <taxon>Medioppia</taxon>
    </lineage>
</organism>
<dbReference type="EMBL" id="CAJPIZ010015987">
    <property type="protein sequence ID" value="CAG2115512.1"/>
    <property type="molecule type" value="Genomic_DNA"/>
</dbReference>
<protein>
    <submittedName>
        <fullName evidence="1">Uncharacterized protein</fullName>
    </submittedName>
</protein>
<dbReference type="AlphaFoldDB" id="A0A7R9L509"/>
<dbReference type="EMBL" id="OC870562">
    <property type="protein sequence ID" value="CAD7635082.1"/>
    <property type="molecule type" value="Genomic_DNA"/>
</dbReference>
<accession>A0A7R9L509</accession>
<dbReference type="Proteomes" id="UP000759131">
    <property type="component" value="Unassembled WGS sequence"/>
</dbReference>
<gene>
    <name evidence="1" type="ORF">OSB1V03_LOCUS15474</name>
</gene>
<proteinExistence type="predicted"/>
<evidence type="ECO:0000313" key="2">
    <source>
        <dbReference type="Proteomes" id="UP000759131"/>
    </source>
</evidence>